<dbReference type="PROSITE" id="PS50888">
    <property type="entry name" value="BHLH"/>
    <property type="match status" value="1"/>
</dbReference>
<sequence length="1017" mass="111537">MLESGLQGERPKSDTQNSMVVGSQLHGCSFYIKQEVDLMESAAVYNAPEYSSADDVAPSKTEFLIPSTQEQQIVDDKQALQDVKAGELRSTKGASKVRRDQINNEILVVRDLLPLPESARQRLSQLQIMSLACIFIRKSNYFARLFGNPGYSVEGPFEFAQTLPGFLLVATRDGKMLYLSENVTEYLGHSMVDMMTQGDSIYDIIDKRDHTTVQSQLLQTSFGESQNQNVRSFFCRMNIARTLRRQSSIGDQKIMHVHGQFIQPMIRDHYGNQPVFLALCSPLITPETKETALQNNTMVFKSIHSLDMKYMEISQRGEHHLGVTTEDVTGRSWYSLLHPEDAQEARDKHVQLIHSSHEMGCMLTVRLIRNDNTCIWVNTVMHIRQPYISDNGEAAIMCINQVISENEAPYFKMQSQIYTAQMARNSEFMYSQPTSYSPQRCLSQSIPPEGVPYALTTTPVATMDPYSSGFSTSPNQTNYGGQFSLRTAPQHYLGDSTSGSYTHPDIALPPRGSLGSFSESPSEYSRGSSPGLQSVFSPSAASQFSWPEQPGSSIMADPMHCTLADPMKSTLGDPLQSCVTETLQQPSGIKRKSEDPHPSCQPSKMLRVGHSHSDDSQGGMGGIGSGFGSFPTEASFLSAPFFSSPEGGNSGSTSFVYGSMQVLTQNSYPSSTTTQQALKAKLSMMCMAKSNATKPLTDFQPPTPESPKDQHPLKTTKEAVATETATVPDSYLTPDSSPLHIHGDFLLGDHKETTKFQLEEVIATITKNISQEPVADLEKFEDDEKHLLPVIDADVVDECLNSKTSSSQAVLRNQSLTSCTPSVLTSLPSQNCSTSVAKKATKTAATHGLKMTDEDKTNQFLPVINVMEIENYFNHFDDDSRDSTHSFESHASPRPSSTGMGSSPIQGHMSPDPSCAGTTETSYENLLETVGFTGDISFLIESFPVPTTTTDAMSLMDANNVLGDSLIGDCFPATTSWSPLHQQNTPPSYGVIVSNQELSQQLGDVNPPPSYGGPTMQ</sequence>
<dbReference type="OrthoDB" id="9978016at2759"/>
<dbReference type="InterPro" id="IPR056192">
    <property type="entry name" value="bHLH_NPAS4"/>
</dbReference>
<evidence type="ECO:0000256" key="2">
    <source>
        <dbReference type="ARBA" id="ARBA00023015"/>
    </source>
</evidence>
<feature type="region of interest" description="Disordered" evidence="6">
    <location>
        <begin position="585"/>
        <end position="616"/>
    </location>
</feature>
<organism evidence="9 10">
    <name type="scientific">Lingula anatina</name>
    <name type="common">Brachiopod</name>
    <name type="synonym">Lingula unguis</name>
    <dbReference type="NCBI Taxonomy" id="7574"/>
    <lineage>
        <taxon>Eukaryota</taxon>
        <taxon>Metazoa</taxon>
        <taxon>Spiralia</taxon>
        <taxon>Lophotrochozoa</taxon>
        <taxon>Brachiopoda</taxon>
        <taxon>Linguliformea</taxon>
        <taxon>Lingulata</taxon>
        <taxon>Lingulida</taxon>
        <taxon>Linguloidea</taxon>
        <taxon>Lingulidae</taxon>
        <taxon>Lingula</taxon>
    </lineage>
</organism>
<evidence type="ECO:0000256" key="1">
    <source>
        <dbReference type="ARBA" id="ARBA00004123"/>
    </source>
</evidence>
<dbReference type="Pfam" id="PF14598">
    <property type="entry name" value="PAS_11"/>
    <property type="match status" value="1"/>
</dbReference>
<name>A0A1S3H899_LINAN</name>
<evidence type="ECO:0000259" key="8">
    <source>
        <dbReference type="PROSITE" id="PS50888"/>
    </source>
</evidence>
<evidence type="ECO:0000256" key="5">
    <source>
        <dbReference type="ARBA" id="ARBA00023242"/>
    </source>
</evidence>
<dbReference type="Gene3D" id="3.30.450.20">
    <property type="entry name" value="PAS domain"/>
    <property type="match status" value="2"/>
</dbReference>
<dbReference type="PANTHER" id="PTHR23043:SF39">
    <property type="entry name" value="DYSFUSION, ISOFORM D"/>
    <property type="match status" value="1"/>
</dbReference>
<accession>A0A1S3H899</accession>
<evidence type="ECO:0000256" key="6">
    <source>
        <dbReference type="SAM" id="MobiDB-lite"/>
    </source>
</evidence>
<dbReference type="SUPFAM" id="SSF55785">
    <property type="entry name" value="PYP-like sensor domain (PAS domain)"/>
    <property type="match status" value="2"/>
</dbReference>
<evidence type="ECO:0000256" key="4">
    <source>
        <dbReference type="ARBA" id="ARBA00023163"/>
    </source>
</evidence>
<dbReference type="InParanoid" id="A0A1S3H899"/>
<protein>
    <submittedName>
        <fullName evidence="10">Neuronal PAS domain-containing protein 4 isoform X1</fullName>
    </submittedName>
</protein>
<feature type="region of interest" description="Disordered" evidence="6">
    <location>
        <begin position="693"/>
        <end position="715"/>
    </location>
</feature>
<keyword evidence="4" id="KW-0804">Transcription</keyword>
<dbReference type="Pfam" id="PF23183">
    <property type="entry name" value="bHLH_NPAS4"/>
    <property type="match status" value="1"/>
</dbReference>
<dbReference type="GO" id="GO:0000977">
    <property type="term" value="F:RNA polymerase II transcription regulatory region sequence-specific DNA binding"/>
    <property type="evidence" value="ECO:0007669"/>
    <property type="project" value="TreeGrafter"/>
</dbReference>
<feature type="domain" description="BHLH" evidence="8">
    <location>
        <begin position="86"/>
        <end position="139"/>
    </location>
</feature>
<dbReference type="SMART" id="SM00091">
    <property type="entry name" value="PAS"/>
    <property type="match status" value="2"/>
</dbReference>
<feature type="domain" description="PAS" evidence="7">
    <location>
        <begin position="321"/>
        <end position="356"/>
    </location>
</feature>
<dbReference type="GeneID" id="106152998"/>
<dbReference type="GO" id="GO:0005634">
    <property type="term" value="C:nucleus"/>
    <property type="evidence" value="ECO:0007669"/>
    <property type="project" value="UniProtKB-SubCell"/>
</dbReference>
<feature type="region of interest" description="Disordered" evidence="6">
    <location>
        <begin position="490"/>
        <end position="551"/>
    </location>
</feature>
<reference evidence="10" key="1">
    <citation type="submission" date="2025-08" db="UniProtKB">
        <authorList>
            <consortium name="RefSeq"/>
        </authorList>
    </citation>
    <scope>IDENTIFICATION</scope>
    <source>
        <tissue evidence="10">Gonads</tissue>
    </source>
</reference>
<feature type="compositionally biased region" description="Low complexity" evidence="6">
    <location>
        <begin position="511"/>
        <end position="531"/>
    </location>
</feature>
<dbReference type="Proteomes" id="UP000085678">
    <property type="component" value="Unplaced"/>
</dbReference>
<evidence type="ECO:0000313" key="9">
    <source>
        <dbReference type="Proteomes" id="UP000085678"/>
    </source>
</evidence>
<feature type="domain" description="PAS" evidence="7">
    <location>
        <begin position="161"/>
        <end position="225"/>
    </location>
</feature>
<dbReference type="GO" id="GO:0046983">
    <property type="term" value="F:protein dimerization activity"/>
    <property type="evidence" value="ECO:0007669"/>
    <property type="project" value="InterPro"/>
</dbReference>
<dbReference type="InterPro" id="IPR035965">
    <property type="entry name" value="PAS-like_dom_sf"/>
</dbReference>
<feature type="compositionally biased region" description="Basic and acidic residues" evidence="6">
    <location>
        <begin position="706"/>
        <end position="715"/>
    </location>
</feature>
<feature type="compositionally biased region" description="Polar residues" evidence="6">
    <location>
        <begin position="532"/>
        <end position="551"/>
    </location>
</feature>
<dbReference type="RefSeq" id="XP_013382207.1">
    <property type="nucleotide sequence ID" value="XM_013526753.1"/>
</dbReference>
<gene>
    <name evidence="10" type="primary">LOC106152998</name>
</gene>
<keyword evidence="3" id="KW-0238">DNA-binding</keyword>
<feature type="region of interest" description="Disordered" evidence="6">
    <location>
        <begin position="883"/>
        <end position="919"/>
    </location>
</feature>
<dbReference type="PROSITE" id="PS50112">
    <property type="entry name" value="PAS"/>
    <property type="match status" value="2"/>
</dbReference>
<evidence type="ECO:0000259" key="7">
    <source>
        <dbReference type="PROSITE" id="PS50112"/>
    </source>
</evidence>
<evidence type="ECO:0000313" key="10">
    <source>
        <dbReference type="RefSeq" id="XP_013382207.1"/>
    </source>
</evidence>
<dbReference type="CDD" id="cd19697">
    <property type="entry name" value="bHLH-PAS_NPAS4_PASD10"/>
    <property type="match status" value="1"/>
</dbReference>
<dbReference type="STRING" id="7574.A0A1S3H899"/>
<keyword evidence="9" id="KW-1185">Reference proteome</keyword>
<dbReference type="KEGG" id="lak:106152998"/>
<feature type="compositionally biased region" description="Polar residues" evidence="6">
    <location>
        <begin position="894"/>
        <end position="905"/>
    </location>
</feature>
<comment type="subcellular location">
    <subcellularLocation>
        <location evidence="1">Nucleus</location>
    </subcellularLocation>
</comment>
<keyword evidence="5" id="KW-0539">Nucleus</keyword>
<dbReference type="InterPro" id="IPR011598">
    <property type="entry name" value="bHLH_dom"/>
</dbReference>
<dbReference type="AlphaFoldDB" id="A0A1S3H899"/>
<dbReference type="InterPro" id="IPR000014">
    <property type="entry name" value="PAS"/>
</dbReference>
<evidence type="ECO:0000256" key="3">
    <source>
        <dbReference type="ARBA" id="ARBA00023125"/>
    </source>
</evidence>
<dbReference type="GO" id="GO:0000981">
    <property type="term" value="F:DNA-binding transcription factor activity, RNA polymerase II-specific"/>
    <property type="evidence" value="ECO:0007669"/>
    <property type="project" value="TreeGrafter"/>
</dbReference>
<dbReference type="PANTHER" id="PTHR23043">
    <property type="entry name" value="HYPOXIA-INDUCIBLE FACTOR 1 ALPHA"/>
    <property type="match status" value="1"/>
</dbReference>
<dbReference type="CDD" id="cd00130">
    <property type="entry name" value="PAS"/>
    <property type="match status" value="2"/>
</dbReference>
<proteinExistence type="predicted"/>
<keyword evidence="2" id="KW-0805">Transcription regulation</keyword>